<evidence type="ECO:0000313" key="2">
    <source>
        <dbReference type="Proteomes" id="UP000695022"/>
    </source>
</evidence>
<accession>A0ABM1E829</accession>
<name>A0ABM1E829_PRICU</name>
<feature type="signal peptide" evidence="1">
    <location>
        <begin position="1"/>
        <end position="25"/>
    </location>
</feature>
<feature type="chain" id="PRO_5047238323" evidence="1">
    <location>
        <begin position="26"/>
        <end position="183"/>
    </location>
</feature>
<organism evidence="2 3">
    <name type="scientific">Priapulus caudatus</name>
    <name type="common">Priapulid worm</name>
    <dbReference type="NCBI Taxonomy" id="37621"/>
    <lineage>
        <taxon>Eukaryota</taxon>
        <taxon>Metazoa</taxon>
        <taxon>Ecdysozoa</taxon>
        <taxon>Scalidophora</taxon>
        <taxon>Priapulida</taxon>
        <taxon>Priapulimorpha</taxon>
        <taxon>Priapulimorphida</taxon>
        <taxon>Priapulidae</taxon>
        <taxon>Priapulus</taxon>
    </lineage>
</organism>
<evidence type="ECO:0000313" key="3">
    <source>
        <dbReference type="RefSeq" id="XP_014668350.1"/>
    </source>
</evidence>
<reference evidence="3" key="1">
    <citation type="submission" date="2025-08" db="UniProtKB">
        <authorList>
            <consortium name="RefSeq"/>
        </authorList>
    </citation>
    <scope>IDENTIFICATION</scope>
</reference>
<evidence type="ECO:0000256" key="1">
    <source>
        <dbReference type="SAM" id="SignalP"/>
    </source>
</evidence>
<dbReference type="RefSeq" id="XP_014668350.1">
    <property type="nucleotide sequence ID" value="XM_014812864.1"/>
</dbReference>
<protein>
    <submittedName>
        <fullName evidence="3">Uncharacterized protein LOC106809693</fullName>
    </submittedName>
</protein>
<keyword evidence="2" id="KW-1185">Reference proteome</keyword>
<proteinExistence type="predicted"/>
<dbReference type="GeneID" id="106809693"/>
<keyword evidence="1" id="KW-0732">Signal</keyword>
<dbReference type="Proteomes" id="UP000695022">
    <property type="component" value="Unplaced"/>
</dbReference>
<gene>
    <name evidence="3" type="primary">LOC106809693</name>
</gene>
<sequence>MRTIEAVELCLIVTILACCLTATHGGCHAYGHACLGGMGKRADDAALQSSLQLSRDDTQRPRTAHGYYNQLRQLLQRVAALDRQKQTARMTSQNDDFRRDVGDYSDRFYPVDERRTYADDDGGIATGDLGKLIDQTRRLGGISKKWQQPLMDPSSMGDDSEDVEGINDVRWLRKRSISTSRRR</sequence>